<evidence type="ECO:0000313" key="11">
    <source>
        <dbReference type="Proteomes" id="UP001054837"/>
    </source>
</evidence>
<feature type="domain" description="Origin recognition complex subunit 2 winged-helix" evidence="9">
    <location>
        <begin position="421"/>
        <end position="479"/>
    </location>
</feature>
<feature type="region of interest" description="Disordered" evidence="7">
    <location>
        <begin position="1"/>
        <end position="138"/>
    </location>
</feature>
<name>A0AAV4PFC1_9ARAC</name>
<comment type="similarity">
    <text evidence="2 6">Belongs to the ORC2 family.</text>
</comment>
<evidence type="ECO:0000256" key="4">
    <source>
        <dbReference type="ARBA" id="ARBA00022705"/>
    </source>
</evidence>
<dbReference type="GO" id="GO:0003688">
    <property type="term" value="F:DNA replication origin binding"/>
    <property type="evidence" value="ECO:0007669"/>
    <property type="project" value="UniProtKB-UniRule"/>
</dbReference>
<feature type="domain" description="Origin recognition complex subunit 2 RecA-like" evidence="8">
    <location>
        <begin position="204"/>
        <end position="365"/>
    </location>
</feature>
<evidence type="ECO:0000256" key="7">
    <source>
        <dbReference type="SAM" id="MobiDB-lite"/>
    </source>
</evidence>
<comment type="caution">
    <text evidence="10">The sequence shown here is derived from an EMBL/GenBank/DDBJ whole genome shotgun (WGS) entry which is preliminary data.</text>
</comment>
<proteinExistence type="inferred from homology"/>
<keyword evidence="4 6" id="KW-0235">DNA replication</keyword>
<protein>
    <recommendedName>
        <fullName evidence="3 6">Origin recognition complex subunit 2</fullName>
    </recommendedName>
</protein>
<dbReference type="InterPro" id="IPR007220">
    <property type="entry name" value="ORC2"/>
</dbReference>
<dbReference type="Proteomes" id="UP001054837">
    <property type="component" value="Unassembled WGS sequence"/>
</dbReference>
<feature type="compositionally biased region" description="Basic residues" evidence="7">
    <location>
        <begin position="1"/>
        <end position="13"/>
    </location>
</feature>
<reference evidence="10 11" key="1">
    <citation type="submission" date="2021-06" db="EMBL/GenBank/DDBJ databases">
        <title>Caerostris darwini draft genome.</title>
        <authorList>
            <person name="Kono N."/>
            <person name="Arakawa K."/>
        </authorList>
    </citation>
    <scope>NUCLEOTIDE SEQUENCE [LARGE SCALE GENOMIC DNA]</scope>
</reference>
<organism evidence="10 11">
    <name type="scientific">Caerostris darwini</name>
    <dbReference type="NCBI Taxonomy" id="1538125"/>
    <lineage>
        <taxon>Eukaryota</taxon>
        <taxon>Metazoa</taxon>
        <taxon>Ecdysozoa</taxon>
        <taxon>Arthropoda</taxon>
        <taxon>Chelicerata</taxon>
        <taxon>Arachnida</taxon>
        <taxon>Araneae</taxon>
        <taxon>Araneomorphae</taxon>
        <taxon>Entelegynae</taxon>
        <taxon>Araneoidea</taxon>
        <taxon>Araneidae</taxon>
        <taxon>Caerostris</taxon>
    </lineage>
</organism>
<dbReference type="EMBL" id="BPLQ01002820">
    <property type="protein sequence ID" value="GIX95875.1"/>
    <property type="molecule type" value="Genomic_DNA"/>
</dbReference>
<evidence type="ECO:0000256" key="6">
    <source>
        <dbReference type="RuleBase" id="RU368084"/>
    </source>
</evidence>
<feature type="compositionally biased region" description="Acidic residues" evidence="7">
    <location>
        <begin position="126"/>
        <end position="138"/>
    </location>
</feature>
<dbReference type="AlphaFoldDB" id="A0AAV4PFC1"/>
<evidence type="ECO:0000256" key="3">
    <source>
        <dbReference type="ARBA" id="ARBA00019080"/>
    </source>
</evidence>
<accession>A0AAV4PFC1</accession>
<gene>
    <name evidence="10" type="primary">orc2</name>
    <name evidence="10" type="ORF">CDAR_376951</name>
</gene>
<dbReference type="PANTHER" id="PTHR14052:SF0">
    <property type="entry name" value="ORIGIN RECOGNITION COMPLEX SUBUNIT 2"/>
    <property type="match status" value="1"/>
</dbReference>
<evidence type="ECO:0000313" key="10">
    <source>
        <dbReference type="EMBL" id="GIX95875.1"/>
    </source>
</evidence>
<dbReference type="Pfam" id="PF24882">
    <property type="entry name" value="WHD_ORC2"/>
    <property type="match status" value="1"/>
</dbReference>
<evidence type="ECO:0000256" key="2">
    <source>
        <dbReference type="ARBA" id="ARBA00007421"/>
    </source>
</evidence>
<dbReference type="InterPro" id="IPR056773">
    <property type="entry name" value="WHD_ORC2"/>
</dbReference>
<comment type="subunit">
    <text evidence="6">Component of the origin recognition complex (ORC).</text>
</comment>
<feature type="compositionally biased region" description="Polar residues" evidence="7">
    <location>
        <begin position="19"/>
        <end position="71"/>
    </location>
</feature>
<dbReference type="PANTHER" id="PTHR14052">
    <property type="entry name" value="ORIGIN RECOGNITION COMPLEX SUBUNIT 2"/>
    <property type="match status" value="1"/>
</dbReference>
<dbReference type="GO" id="GO:0005664">
    <property type="term" value="C:nuclear origin of replication recognition complex"/>
    <property type="evidence" value="ECO:0007669"/>
    <property type="project" value="UniProtKB-UniRule"/>
</dbReference>
<evidence type="ECO:0000256" key="5">
    <source>
        <dbReference type="ARBA" id="ARBA00023242"/>
    </source>
</evidence>
<sequence length="490" mass="56515">MGKTKFTHLKSPGKRIPLSNENVSNKTLASPKTPNRISKLQKNQGSVSTGKLSQQLFKFNLDSPKTPQFNSKPEETKHEPDSSKKEVKQLFNDGNSTNVEVSERRVSMRQRMKNELANLKNSNLESDPEDSDEDVSGDELDCALPSVPDKKNPIVSFSEAYFSAQKQKKVATSNRTLSTLKLERTNIEELQKILKSVPDQHKKEKENMFQQYQRQFKKWKFLLHEGFNILLYGVGSKQNVLNSFCKECLSEELYVNIHGFFPNLTIKQVLSSITEDAMEYDGKFPSNYEHAEYIKRHFSEGSAELFLIFHNLDGMPLRNTKTQTLLSSLAAIPNIHFVASIDHINAPLLWDQIMLNNYKWVWFDVTTFEPYVLETSYEDSIFKDKSSHLLLSSLLNVYNGLNKNGQGVFKILAKHQFEEKDNSFLGIAFHEWYQECREAFLVTSEVTMQAQLSEFKNHKLLTSRKSFEGCELWYIPVDRVTLEQFLENCK</sequence>
<dbReference type="InterPro" id="IPR056772">
    <property type="entry name" value="RecA-like_ORC2"/>
</dbReference>
<dbReference type="GO" id="GO:0006260">
    <property type="term" value="P:DNA replication"/>
    <property type="evidence" value="ECO:0007669"/>
    <property type="project" value="UniProtKB-UniRule"/>
</dbReference>
<evidence type="ECO:0000259" key="8">
    <source>
        <dbReference type="Pfam" id="PF04084"/>
    </source>
</evidence>
<dbReference type="Pfam" id="PF04084">
    <property type="entry name" value="RecA-like_ORC2"/>
    <property type="match status" value="1"/>
</dbReference>
<keyword evidence="11" id="KW-1185">Reference proteome</keyword>
<feature type="compositionally biased region" description="Basic and acidic residues" evidence="7">
    <location>
        <begin position="72"/>
        <end position="88"/>
    </location>
</feature>
<evidence type="ECO:0000256" key="1">
    <source>
        <dbReference type="ARBA" id="ARBA00004123"/>
    </source>
</evidence>
<keyword evidence="5 6" id="KW-0539">Nucleus</keyword>
<comment type="subcellular location">
    <subcellularLocation>
        <location evidence="1 6">Nucleus</location>
    </subcellularLocation>
</comment>
<comment type="function">
    <text evidence="6">Component of the origin recognition complex (ORC) that binds origins of replication. DNA-binding is ATP-dependent. ORC is required to assemble the pre-replication complex necessary to initiate DNA replication.</text>
</comment>
<evidence type="ECO:0000259" key="9">
    <source>
        <dbReference type="Pfam" id="PF24882"/>
    </source>
</evidence>